<organism evidence="6 7">
    <name type="scientific">Salinispora tropica (strain ATCC BAA-916 / DSM 44818 / JCM 13857 / NBRC 105044 / CNB-440)</name>
    <dbReference type="NCBI Taxonomy" id="369723"/>
    <lineage>
        <taxon>Bacteria</taxon>
        <taxon>Bacillati</taxon>
        <taxon>Actinomycetota</taxon>
        <taxon>Actinomycetes</taxon>
        <taxon>Micromonosporales</taxon>
        <taxon>Micromonosporaceae</taxon>
        <taxon>Salinispora</taxon>
    </lineage>
</organism>
<dbReference type="PANTHER" id="PTHR12526">
    <property type="entry name" value="GLYCOSYLTRANSFERASE"/>
    <property type="match status" value="1"/>
</dbReference>
<evidence type="ECO:0000313" key="6">
    <source>
        <dbReference type="EMBL" id="ABP56114.1"/>
    </source>
</evidence>
<feature type="domain" description="Glycosyl transferase family 1" evidence="4">
    <location>
        <begin position="222"/>
        <end position="344"/>
    </location>
</feature>
<feature type="domain" description="Glycosyltransferase subfamily 4-like N-terminal" evidence="5">
    <location>
        <begin position="66"/>
        <end position="192"/>
    </location>
</feature>
<accession>A4XB15</accession>
<evidence type="ECO:0000256" key="2">
    <source>
        <dbReference type="ARBA" id="ARBA00022679"/>
    </source>
</evidence>
<evidence type="ECO:0000259" key="5">
    <source>
        <dbReference type="Pfam" id="PF13439"/>
    </source>
</evidence>
<sequence>MSGLVGWQPGIRPRLAAVVEAGQRRAHQRPEGGLVARNRGDGSSAGRPLRIAMVVPPWLSVPPPGYGGLEHVVAGLVDGLIARGHPVTLFGAGEQTGTAARFVSTDAELKFPRMGEALPELAHLVQVNQLVTPEHFDVVHDHTTIGPLLAGRRSVPTVATVHGNPVGEYGNILEEIDQGVGLVAISHAQRRVNLRLPWIGTVHNALDVEDIPHKLTPGRGPVLWLARFSPDKGPDLAIRACRAAGLPLILAGKCNEPAERRYFDEVVRPMLDDDVTVVLDADRRDSFRLLVEARCLVMPIQWEEPFGVVMLEAMATGTPVVALRRGAVPELIRPGRTGLICESVDELPGALRVAGGLDPAVCVAHVVENFSTTQLVDGYEAVLQRFVSAVVPAREPAPITFR</sequence>
<evidence type="ECO:0000256" key="3">
    <source>
        <dbReference type="SAM" id="MobiDB-lite"/>
    </source>
</evidence>
<dbReference type="Pfam" id="PF00534">
    <property type="entry name" value="Glycos_transf_1"/>
    <property type="match status" value="1"/>
</dbReference>
<dbReference type="GO" id="GO:0016757">
    <property type="term" value="F:glycosyltransferase activity"/>
    <property type="evidence" value="ECO:0007669"/>
    <property type="project" value="UniProtKB-KW"/>
</dbReference>
<dbReference type="Pfam" id="PF13439">
    <property type="entry name" value="Glyco_transf_4"/>
    <property type="match status" value="1"/>
</dbReference>
<evidence type="ECO:0000259" key="4">
    <source>
        <dbReference type="Pfam" id="PF00534"/>
    </source>
</evidence>
<dbReference type="Proteomes" id="UP000000235">
    <property type="component" value="Chromosome"/>
</dbReference>
<evidence type="ECO:0000313" key="7">
    <source>
        <dbReference type="Proteomes" id="UP000000235"/>
    </source>
</evidence>
<dbReference type="AlphaFoldDB" id="A4XB15"/>
<keyword evidence="7" id="KW-1185">Reference proteome</keyword>
<dbReference type="InterPro" id="IPR028098">
    <property type="entry name" value="Glyco_trans_4-like_N"/>
</dbReference>
<dbReference type="HOGENOM" id="CLU_042257_1_0_11"/>
<reference evidence="7" key="1">
    <citation type="journal article" date="2007" name="Proc. Natl. Acad. Sci. U.S.A.">
        <title>Genome sequencing reveals complex secondary metabolome in the marine actinomycete Salinispora tropica.</title>
        <authorList>
            <person name="Udwary D.W."/>
            <person name="Zeigler L."/>
            <person name="Asolkar R.N."/>
            <person name="Singan V."/>
            <person name="Lapidus A."/>
            <person name="Fenical W."/>
            <person name="Jensen P.R."/>
            <person name="Moore B.S."/>
        </authorList>
    </citation>
    <scope>NUCLEOTIDE SEQUENCE [LARGE SCALE GENOMIC DNA]</scope>
    <source>
        <strain evidence="7">ATCC BAA-916 / DSM 44818 / CNB-440</strain>
    </source>
</reference>
<dbReference type="PANTHER" id="PTHR12526:SF595">
    <property type="entry name" value="BLL5217 PROTEIN"/>
    <property type="match status" value="1"/>
</dbReference>
<dbReference type="EMBL" id="CP000667">
    <property type="protein sequence ID" value="ABP56114.1"/>
    <property type="molecule type" value="Genomic_DNA"/>
</dbReference>
<keyword evidence="1" id="KW-0328">Glycosyltransferase</keyword>
<dbReference type="CAZy" id="GT4">
    <property type="family name" value="Glycosyltransferase Family 4"/>
</dbReference>
<evidence type="ECO:0000256" key="1">
    <source>
        <dbReference type="ARBA" id="ARBA00022676"/>
    </source>
</evidence>
<name>A4XB15_SALTO</name>
<keyword evidence="2 6" id="KW-0808">Transferase</keyword>
<dbReference type="STRING" id="369723.Strop_3683"/>
<dbReference type="SUPFAM" id="SSF53756">
    <property type="entry name" value="UDP-Glycosyltransferase/glycogen phosphorylase"/>
    <property type="match status" value="1"/>
</dbReference>
<protein>
    <submittedName>
        <fullName evidence="6">Glycosyl transferase, group 1</fullName>
    </submittedName>
</protein>
<gene>
    <name evidence="6" type="ordered locus">Strop_3683</name>
</gene>
<feature type="region of interest" description="Disordered" evidence="3">
    <location>
        <begin position="22"/>
        <end position="43"/>
    </location>
</feature>
<dbReference type="eggNOG" id="COG0438">
    <property type="taxonomic scope" value="Bacteria"/>
</dbReference>
<dbReference type="CDD" id="cd03802">
    <property type="entry name" value="GT4_AviGT4-like"/>
    <property type="match status" value="1"/>
</dbReference>
<dbReference type="Gene3D" id="3.40.50.2000">
    <property type="entry name" value="Glycogen Phosphorylase B"/>
    <property type="match status" value="2"/>
</dbReference>
<dbReference type="KEGG" id="stp:Strop_3683"/>
<dbReference type="InterPro" id="IPR001296">
    <property type="entry name" value="Glyco_trans_1"/>
</dbReference>
<proteinExistence type="predicted"/>